<proteinExistence type="predicted"/>
<dbReference type="AlphaFoldDB" id="A0A420HHJ5"/>
<evidence type="ECO:0000313" key="1">
    <source>
        <dbReference type="EMBL" id="RKF56858.1"/>
    </source>
</evidence>
<gene>
    <name evidence="1" type="ORF">OnM2_078037</name>
</gene>
<sequence length="195" mass="22362">MEKFVGDLHQLNVKWNSAKTLPRGTVRLVRISEDNINRLCHMLITIDESNKPDDYTILPESLDDFKINRQLSKPELGRSRMQIHHILSKRKTYICIYALVLFLAGKLNDSNRSAITTAHPKALTEIYKVSATAILNVSTRISNTAHKFLHQAWLEMSSFIGECFGMRVYFAADCSMQLCCTFHCTIQYASMFKKL</sequence>
<name>A0A420HHJ5_9PEZI</name>
<organism evidence="1 2">
    <name type="scientific">Erysiphe neolycopersici</name>
    <dbReference type="NCBI Taxonomy" id="212602"/>
    <lineage>
        <taxon>Eukaryota</taxon>
        <taxon>Fungi</taxon>
        <taxon>Dikarya</taxon>
        <taxon>Ascomycota</taxon>
        <taxon>Pezizomycotina</taxon>
        <taxon>Leotiomycetes</taxon>
        <taxon>Erysiphales</taxon>
        <taxon>Erysiphaceae</taxon>
        <taxon>Erysiphe</taxon>
    </lineage>
</organism>
<accession>A0A420HHJ5</accession>
<dbReference type="OrthoDB" id="10430401at2759"/>
<protein>
    <submittedName>
        <fullName evidence="1">Uncharacterized protein</fullName>
    </submittedName>
</protein>
<dbReference type="Proteomes" id="UP000286134">
    <property type="component" value="Unassembled WGS sequence"/>
</dbReference>
<evidence type="ECO:0000313" key="2">
    <source>
        <dbReference type="Proteomes" id="UP000286134"/>
    </source>
</evidence>
<reference evidence="1 2" key="1">
    <citation type="journal article" date="2018" name="BMC Genomics">
        <title>Comparative genome analyses reveal sequence features reflecting distinct modes of host-adaptation between dicot and monocot powdery mildew.</title>
        <authorList>
            <person name="Wu Y."/>
            <person name="Ma X."/>
            <person name="Pan Z."/>
            <person name="Kale S.D."/>
            <person name="Song Y."/>
            <person name="King H."/>
            <person name="Zhang Q."/>
            <person name="Presley C."/>
            <person name="Deng X."/>
            <person name="Wei C.I."/>
            <person name="Xiao S."/>
        </authorList>
    </citation>
    <scope>NUCLEOTIDE SEQUENCE [LARGE SCALE GENOMIC DNA]</scope>
    <source>
        <strain evidence="1">UMSG2</strain>
    </source>
</reference>
<dbReference type="EMBL" id="MCFK01007829">
    <property type="protein sequence ID" value="RKF56858.1"/>
    <property type="molecule type" value="Genomic_DNA"/>
</dbReference>
<keyword evidence="2" id="KW-1185">Reference proteome</keyword>
<comment type="caution">
    <text evidence="1">The sequence shown here is derived from an EMBL/GenBank/DDBJ whole genome shotgun (WGS) entry which is preliminary data.</text>
</comment>